<dbReference type="AlphaFoldDB" id="A0A6B1FWB5"/>
<comment type="caution">
    <text evidence="1">The sequence shown here is derived from an EMBL/GenBank/DDBJ whole genome shotgun (WGS) entry which is preliminary data.</text>
</comment>
<dbReference type="EMBL" id="VYDA01000004">
    <property type="protein sequence ID" value="MYH60228.1"/>
    <property type="molecule type" value="Genomic_DNA"/>
</dbReference>
<sequence>MAEDIQAQIDELKEKLEIMDHLVESERILTDFLSTLYGRFMFAREIIRRVQSIPPHISISKEEIDNLLPKDSKAKDAFIEELESFNNRRNME</sequence>
<proteinExistence type="predicted"/>
<name>A0A6B1FWB5_9CHLR</name>
<reference evidence="1" key="1">
    <citation type="submission" date="2019-09" db="EMBL/GenBank/DDBJ databases">
        <title>Characterisation of the sponge microbiome using genome-centric metagenomics.</title>
        <authorList>
            <person name="Engelberts J.P."/>
            <person name="Robbins S.J."/>
            <person name="De Goeij J.M."/>
            <person name="Aranda M."/>
            <person name="Bell S.C."/>
            <person name="Webster N.S."/>
        </authorList>
    </citation>
    <scope>NUCLEOTIDE SEQUENCE</scope>
    <source>
        <strain evidence="1">SB0675_bin_29</strain>
    </source>
</reference>
<organism evidence="1">
    <name type="scientific">Caldilineaceae bacterium SB0675_bin_29</name>
    <dbReference type="NCBI Taxonomy" id="2605266"/>
    <lineage>
        <taxon>Bacteria</taxon>
        <taxon>Bacillati</taxon>
        <taxon>Chloroflexota</taxon>
        <taxon>Caldilineae</taxon>
        <taxon>Caldilineales</taxon>
        <taxon>Caldilineaceae</taxon>
    </lineage>
</organism>
<gene>
    <name evidence="1" type="ORF">F4148_00135</name>
</gene>
<evidence type="ECO:0000313" key="1">
    <source>
        <dbReference type="EMBL" id="MYH60228.1"/>
    </source>
</evidence>
<protein>
    <submittedName>
        <fullName evidence="1">Uncharacterized protein</fullName>
    </submittedName>
</protein>
<accession>A0A6B1FWB5</accession>